<keyword evidence="5 6" id="KW-0949">S-adenosyl-L-methionine</keyword>
<dbReference type="AlphaFoldDB" id="A0A2S9QCT7"/>
<comment type="catalytic activity">
    <reaction evidence="6">
        <text>L-lysyl-[protein] + 3 S-adenosyl-L-methionine = N(6),N(6),N(6)-trimethyl-L-lysyl-[protein] + 3 S-adenosyl-L-homocysteine + 3 H(+)</text>
        <dbReference type="Rhea" id="RHEA:54192"/>
        <dbReference type="Rhea" id="RHEA-COMP:9752"/>
        <dbReference type="Rhea" id="RHEA-COMP:13826"/>
        <dbReference type="ChEBI" id="CHEBI:15378"/>
        <dbReference type="ChEBI" id="CHEBI:29969"/>
        <dbReference type="ChEBI" id="CHEBI:57856"/>
        <dbReference type="ChEBI" id="CHEBI:59789"/>
        <dbReference type="ChEBI" id="CHEBI:61961"/>
    </reaction>
</comment>
<dbReference type="GO" id="GO:0008276">
    <property type="term" value="F:protein methyltransferase activity"/>
    <property type="evidence" value="ECO:0007669"/>
    <property type="project" value="UniProtKB-UniRule"/>
</dbReference>
<dbReference type="PANTHER" id="PTHR43648">
    <property type="entry name" value="ELECTRON TRANSFER FLAVOPROTEIN BETA SUBUNIT LYSINE METHYLTRANSFERASE"/>
    <property type="match status" value="1"/>
</dbReference>
<organism evidence="7 8">
    <name type="scientific">Labrys okinawensis</name>
    <dbReference type="NCBI Taxonomy" id="346911"/>
    <lineage>
        <taxon>Bacteria</taxon>
        <taxon>Pseudomonadati</taxon>
        <taxon>Pseudomonadota</taxon>
        <taxon>Alphaproteobacteria</taxon>
        <taxon>Hyphomicrobiales</taxon>
        <taxon>Xanthobacteraceae</taxon>
        <taxon>Labrys</taxon>
    </lineage>
</organism>
<dbReference type="NCBIfam" id="NF001784">
    <property type="entry name" value="PRK00517.2-1"/>
    <property type="match status" value="1"/>
</dbReference>
<keyword evidence="8" id="KW-1185">Reference proteome</keyword>
<evidence type="ECO:0000256" key="6">
    <source>
        <dbReference type="HAMAP-Rule" id="MF_00735"/>
    </source>
</evidence>
<evidence type="ECO:0000256" key="1">
    <source>
        <dbReference type="ARBA" id="ARBA00009741"/>
    </source>
</evidence>
<dbReference type="HAMAP" id="MF_00735">
    <property type="entry name" value="Methyltr_PrmA"/>
    <property type="match status" value="1"/>
</dbReference>
<dbReference type="CDD" id="cd02440">
    <property type="entry name" value="AdoMet_MTases"/>
    <property type="match status" value="1"/>
</dbReference>
<dbReference type="GO" id="GO:0032259">
    <property type="term" value="P:methylation"/>
    <property type="evidence" value="ECO:0007669"/>
    <property type="project" value="UniProtKB-KW"/>
</dbReference>
<gene>
    <name evidence="6" type="primary">prmA</name>
    <name evidence="7" type="ORF">C5L14_10845</name>
</gene>
<feature type="binding site" evidence="6">
    <location>
        <position position="189"/>
    </location>
    <ligand>
        <name>S-adenosyl-L-methionine</name>
        <dbReference type="ChEBI" id="CHEBI:59789"/>
    </ligand>
</feature>
<keyword evidence="3 6" id="KW-0489">Methyltransferase</keyword>
<dbReference type="Proteomes" id="UP000237682">
    <property type="component" value="Unassembled WGS sequence"/>
</dbReference>
<feature type="binding site" evidence="6">
    <location>
        <position position="167"/>
    </location>
    <ligand>
        <name>S-adenosyl-L-methionine</name>
        <dbReference type="ChEBI" id="CHEBI:59789"/>
    </ligand>
</feature>
<dbReference type="OrthoDB" id="9785995at2"/>
<dbReference type="GO" id="GO:0005737">
    <property type="term" value="C:cytoplasm"/>
    <property type="evidence" value="ECO:0007669"/>
    <property type="project" value="UniProtKB-SubCell"/>
</dbReference>
<keyword evidence="7" id="KW-0689">Ribosomal protein</keyword>
<proteinExistence type="inferred from homology"/>
<evidence type="ECO:0000313" key="8">
    <source>
        <dbReference type="Proteomes" id="UP000237682"/>
    </source>
</evidence>
<evidence type="ECO:0000313" key="7">
    <source>
        <dbReference type="EMBL" id="PRH87135.1"/>
    </source>
</evidence>
<keyword evidence="2 6" id="KW-0963">Cytoplasm</keyword>
<keyword evidence="4 6" id="KW-0808">Transferase</keyword>
<evidence type="ECO:0000256" key="2">
    <source>
        <dbReference type="ARBA" id="ARBA00022490"/>
    </source>
</evidence>
<dbReference type="InterPro" id="IPR004498">
    <property type="entry name" value="Ribosomal_PrmA_MeTrfase"/>
</dbReference>
<name>A0A2S9QCT7_9HYPH</name>
<dbReference type="GO" id="GO:0005840">
    <property type="term" value="C:ribosome"/>
    <property type="evidence" value="ECO:0007669"/>
    <property type="project" value="UniProtKB-KW"/>
</dbReference>
<dbReference type="InterPro" id="IPR029063">
    <property type="entry name" value="SAM-dependent_MTases_sf"/>
</dbReference>
<accession>A0A2S9QCT7</accession>
<comment type="subcellular location">
    <subcellularLocation>
        <location evidence="6">Cytoplasm</location>
    </subcellularLocation>
</comment>
<protein>
    <recommendedName>
        <fullName evidence="6">Ribosomal protein L11 methyltransferase</fullName>
        <shortName evidence="6">L11 Mtase</shortName>
        <ecNumber evidence="6">2.1.1.-</ecNumber>
    </recommendedName>
</protein>
<keyword evidence="7" id="KW-0687">Ribonucleoprotein</keyword>
<dbReference type="PANTHER" id="PTHR43648:SF1">
    <property type="entry name" value="ELECTRON TRANSFER FLAVOPROTEIN BETA SUBUNIT LYSINE METHYLTRANSFERASE"/>
    <property type="match status" value="1"/>
</dbReference>
<comment type="similarity">
    <text evidence="1 6">Belongs to the methyltransferase superfamily. PrmA family.</text>
</comment>
<dbReference type="Gene3D" id="3.40.50.150">
    <property type="entry name" value="Vaccinia Virus protein VP39"/>
    <property type="match status" value="1"/>
</dbReference>
<evidence type="ECO:0000256" key="3">
    <source>
        <dbReference type="ARBA" id="ARBA00022603"/>
    </source>
</evidence>
<dbReference type="EC" id="2.1.1.-" evidence="6"/>
<evidence type="ECO:0000256" key="5">
    <source>
        <dbReference type="ARBA" id="ARBA00022691"/>
    </source>
</evidence>
<reference evidence="7 8" key="1">
    <citation type="submission" date="2018-02" db="EMBL/GenBank/DDBJ databases">
        <title>Whole genome sequencing of endophytic bacterium.</title>
        <authorList>
            <person name="Eedara R."/>
            <person name="Podile A.R."/>
        </authorList>
    </citation>
    <scope>NUCLEOTIDE SEQUENCE [LARGE SCALE GENOMIC DNA]</scope>
    <source>
        <strain evidence="7 8">RP1T</strain>
    </source>
</reference>
<feature type="binding site" evidence="6">
    <location>
        <position position="236"/>
    </location>
    <ligand>
        <name>S-adenosyl-L-methionine</name>
        <dbReference type="ChEBI" id="CHEBI:59789"/>
    </ligand>
</feature>
<dbReference type="RefSeq" id="WP_105862075.1">
    <property type="nucleotide sequence ID" value="NZ_PUEJ01000004.1"/>
</dbReference>
<comment type="function">
    <text evidence="6">Methylates ribosomal protein L11.</text>
</comment>
<comment type="caution">
    <text evidence="7">The sequence shown here is derived from an EMBL/GenBank/DDBJ whole genome shotgun (WGS) entry which is preliminary data.</text>
</comment>
<dbReference type="EMBL" id="PUEJ01000004">
    <property type="protein sequence ID" value="PRH87135.1"/>
    <property type="molecule type" value="Genomic_DNA"/>
</dbReference>
<feature type="binding site" evidence="6">
    <location>
        <position position="144"/>
    </location>
    <ligand>
        <name>S-adenosyl-L-methionine</name>
        <dbReference type="ChEBI" id="CHEBI:59789"/>
    </ligand>
</feature>
<evidence type="ECO:0000256" key="4">
    <source>
        <dbReference type="ARBA" id="ARBA00022679"/>
    </source>
</evidence>
<dbReference type="Pfam" id="PF06325">
    <property type="entry name" value="PrmA"/>
    <property type="match status" value="1"/>
</dbReference>
<dbReference type="InterPro" id="IPR050078">
    <property type="entry name" value="Ribosomal_L11_MeTrfase_PrmA"/>
</dbReference>
<dbReference type="SUPFAM" id="SSF53335">
    <property type="entry name" value="S-adenosyl-L-methionine-dependent methyltransferases"/>
    <property type="match status" value="1"/>
</dbReference>
<sequence length="307" mass="33103">MLEGLHPNNPTHVARIVTDEMRARRIADLLGESFDPTETAIAAFEKEDGTAKPPWLVEVYFRTEPDEASVRDLIALAAGPDIEVVFDSFGDKDWVAASLEGLAPVRAGRFTVHGSHDRQHVPANTIGIEIEAALAFGTGHHGTTRGCLLALDDLLKRRRPNRPLDIGTGTGVLAIAAARALRLRVLASDIDPIAIATARNNIRFNKAGAYVESFVARGTTARAMQTNKPFDLVFANILMAPLVRLAAPMSRLLAPGATVILSGLLHAHANAALAAYRAQGLHLIRQIKIDEWTTLVLSYGGGKPRKL</sequence>